<organism evidence="2 3">
    <name type="scientific">Xylaria bambusicola</name>
    <dbReference type="NCBI Taxonomy" id="326684"/>
    <lineage>
        <taxon>Eukaryota</taxon>
        <taxon>Fungi</taxon>
        <taxon>Dikarya</taxon>
        <taxon>Ascomycota</taxon>
        <taxon>Pezizomycotina</taxon>
        <taxon>Sordariomycetes</taxon>
        <taxon>Xylariomycetidae</taxon>
        <taxon>Xylariales</taxon>
        <taxon>Xylariaceae</taxon>
        <taxon>Xylaria</taxon>
    </lineage>
</organism>
<evidence type="ECO:0000313" key="2">
    <source>
        <dbReference type="EMBL" id="KAK5637711.1"/>
    </source>
</evidence>
<comment type="caution">
    <text evidence="2">The sequence shown here is derived from an EMBL/GenBank/DDBJ whole genome shotgun (WGS) entry which is preliminary data.</text>
</comment>
<dbReference type="EMBL" id="JAWHQM010000291">
    <property type="protein sequence ID" value="KAK5637711.1"/>
    <property type="molecule type" value="Genomic_DNA"/>
</dbReference>
<gene>
    <name evidence="2" type="ORF">RRF57_013426</name>
</gene>
<keyword evidence="3" id="KW-1185">Reference proteome</keyword>
<reference evidence="2 3" key="1">
    <citation type="submission" date="2023-10" db="EMBL/GenBank/DDBJ databases">
        <title>Draft genome sequence of Xylaria bambusicola isolate GMP-LS, the root and basal stem rot pathogen of sugarcane in Indonesia.</title>
        <authorList>
            <person name="Selvaraj P."/>
            <person name="Muralishankar V."/>
            <person name="Muruganantham S."/>
            <person name="Sp S."/>
            <person name="Haryani S."/>
            <person name="Lau K.J.X."/>
            <person name="Naqvi N.I."/>
        </authorList>
    </citation>
    <scope>NUCLEOTIDE SEQUENCE [LARGE SCALE GENOMIC DNA]</scope>
    <source>
        <strain evidence="2">GMP-LS</strain>
    </source>
</reference>
<name>A0AAN7V2U2_9PEZI</name>
<feature type="compositionally biased region" description="Polar residues" evidence="1">
    <location>
        <begin position="55"/>
        <end position="71"/>
    </location>
</feature>
<accession>A0AAN7V2U2</accession>
<evidence type="ECO:0000256" key="1">
    <source>
        <dbReference type="SAM" id="MobiDB-lite"/>
    </source>
</evidence>
<dbReference type="AlphaFoldDB" id="A0AAN7V2U2"/>
<dbReference type="Proteomes" id="UP001305414">
    <property type="component" value="Unassembled WGS sequence"/>
</dbReference>
<feature type="region of interest" description="Disordered" evidence="1">
    <location>
        <begin position="1"/>
        <end position="71"/>
    </location>
</feature>
<feature type="compositionally biased region" description="Basic and acidic residues" evidence="1">
    <location>
        <begin position="15"/>
        <end position="26"/>
    </location>
</feature>
<proteinExistence type="predicted"/>
<sequence>MADDSPFGSGAASDEAQHDSSGDERALSPQDDIDSTFPGMSEYKLSQPGDDSEYASHSTPNYVGQTSISGTDQITHEVHEVMPSSEQELQSDEATEIHLDDNDKIRSLRRCGLMVEMCGLSFPSAVMPSYCVYLLRPLEKNRAQQTAKYLVLNGRITHCLLQRSY</sequence>
<evidence type="ECO:0000313" key="3">
    <source>
        <dbReference type="Proteomes" id="UP001305414"/>
    </source>
</evidence>
<protein>
    <submittedName>
        <fullName evidence="2">Uncharacterized protein</fullName>
    </submittedName>
</protein>